<dbReference type="InParanoid" id="A0A1J7IY58"/>
<evidence type="ECO:0000313" key="3">
    <source>
        <dbReference type="Proteomes" id="UP000182658"/>
    </source>
</evidence>
<reference evidence="2 3" key="1">
    <citation type="submission" date="2016-10" db="EMBL/GenBank/DDBJ databases">
        <title>Draft genome sequence of Coniochaeta ligniaria NRRL30616, a lignocellulolytic fungus for bioabatement of inhibitors in plant biomass hydrolysates.</title>
        <authorList>
            <consortium name="DOE Joint Genome Institute"/>
            <person name="Jimenez D.J."/>
            <person name="Hector R.E."/>
            <person name="Riley R."/>
            <person name="Sun H."/>
            <person name="Grigoriev I.V."/>
            <person name="Van Elsas J.D."/>
            <person name="Nichols N.N."/>
        </authorList>
    </citation>
    <scope>NUCLEOTIDE SEQUENCE [LARGE SCALE GENOMIC DNA]</scope>
    <source>
        <strain evidence="2 3">NRRL 30616</strain>
    </source>
</reference>
<dbReference type="OrthoDB" id="10645577at2759"/>
<name>A0A1J7IY58_9PEZI</name>
<evidence type="ECO:0000256" key="1">
    <source>
        <dbReference type="SAM" id="MobiDB-lite"/>
    </source>
</evidence>
<feature type="compositionally biased region" description="Polar residues" evidence="1">
    <location>
        <begin position="329"/>
        <end position="352"/>
    </location>
</feature>
<organism evidence="2 3">
    <name type="scientific">Coniochaeta ligniaria NRRL 30616</name>
    <dbReference type="NCBI Taxonomy" id="1408157"/>
    <lineage>
        <taxon>Eukaryota</taxon>
        <taxon>Fungi</taxon>
        <taxon>Dikarya</taxon>
        <taxon>Ascomycota</taxon>
        <taxon>Pezizomycotina</taxon>
        <taxon>Sordariomycetes</taxon>
        <taxon>Sordariomycetidae</taxon>
        <taxon>Coniochaetales</taxon>
        <taxon>Coniochaetaceae</taxon>
        <taxon>Coniochaeta</taxon>
    </lineage>
</organism>
<dbReference type="EMBL" id="KV875095">
    <property type="protein sequence ID" value="OIW32687.1"/>
    <property type="molecule type" value="Genomic_DNA"/>
</dbReference>
<gene>
    <name evidence="2" type="ORF">CONLIGDRAFT_276386</name>
</gene>
<proteinExistence type="predicted"/>
<feature type="region of interest" description="Disordered" evidence="1">
    <location>
        <begin position="329"/>
        <end position="374"/>
    </location>
</feature>
<feature type="compositionally biased region" description="Low complexity" evidence="1">
    <location>
        <begin position="241"/>
        <end position="256"/>
    </location>
</feature>
<evidence type="ECO:0000313" key="2">
    <source>
        <dbReference type="EMBL" id="OIW32687.1"/>
    </source>
</evidence>
<sequence length="508" mass="54185">MDFDMAAQPFGAIPQMQNSETIDDLLGLCKGKKPIPQDLMVKVLGTMPLSAALRGLGLMQDSHLLAAELQGYIKGYINAVGLQEKHTDDPTFSADAETRIRKSIMDFIKQNVQEEHSTKCSSRSWRLLAVGVLIDMVRRRVNLASNLRPQRDDEPYLELNAHELDMLCEAQQVPQNQVWLGNGVPSMDLGGGFGEGYQSPTGPFQQERGPYMAGGLSGFDMSLSPQPNLAASPRPGSFQFPEASSSSPAPTATARSPGHHSLYSATPRFGSPLGSPLSQHASFPNQGSGHISAPNTPQSPAGSFLIPHSIHLVPSPVSQVARTLSPLSNNMSNLHMSPSPDYRQSLSPTPSEHVSPWPLPSSPTQSIQQDISMTGSPLSPMSNFSFGTNLNNDGYNQAGQYQHEGADAYQPVSSLDAALLGPTPNIDVAAPVHQSPYHGLGSPYGGVALCPPSVEVPGARGLNDGAREGSDANAAYLLPDGFFVRDTLAGPQEILDIGGAIKRVPMKR</sequence>
<keyword evidence="3" id="KW-1185">Reference proteome</keyword>
<dbReference type="Proteomes" id="UP000182658">
    <property type="component" value="Unassembled WGS sequence"/>
</dbReference>
<feature type="region of interest" description="Disordered" evidence="1">
    <location>
        <begin position="191"/>
        <end position="303"/>
    </location>
</feature>
<feature type="compositionally biased region" description="Polar residues" evidence="1">
    <location>
        <begin position="276"/>
        <end position="301"/>
    </location>
</feature>
<feature type="compositionally biased region" description="Polar residues" evidence="1">
    <location>
        <begin position="362"/>
        <end position="374"/>
    </location>
</feature>
<dbReference type="AlphaFoldDB" id="A0A1J7IY58"/>
<accession>A0A1J7IY58</accession>
<protein>
    <submittedName>
        <fullName evidence="2">Uncharacterized protein</fullName>
    </submittedName>
</protein>